<dbReference type="GO" id="GO:0006434">
    <property type="term" value="P:seryl-tRNA aminoacylation"/>
    <property type="evidence" value="ECO:0007669"/>
    <property type="project" value="InterPro"/>
</dbReference>
<reference evidence="11 12" key="1">
    <citation type="journal article" date="2023" name="Nat. Commun.">
        <title>Origin of minicircular mitochondrial genomes in red algae.</title>
        <authorList>
            <person name="Lee Y."/>
            <person name="Cho C.H."/>
            <person name="Lee Y.M."/>
            <person name="Park S.I."/>
            <person name="Yang J.H."/>
            <person name="West J.A."/>
            <person name="Bhattacharya D."/>
            <person name="Yoon H.S."/>
        </authorList>
    </citation>
    <scope>NUCLEOTIDE SEQUENCE [LARGE SCALE GENOMIC DNA]</scope>
    <source>
        <strain evidence="11 12">CCMP1338</strain>
        <tissue evidence="11">Whole cell</tissue>
    </source>
</reference>
<dbReference type="AlphaFoldDB" id="A0AAV8UGT2"/>
<organism evidence="11 12">
    <name type="scientific">Rhodosorus marinus</name>
    <dbReference type="NCBI Taxonomy" id="101924"/>
    <lineage>
        <taxon>Eukaryota</taxon>
        <taxon>Rhodophyta</taxon>
        <taxon>Stylonematophyceae</taxon>
        <taxon>Stylonematales</taxon>
        <taxon>Stylonemataceae</taxon>
        <taxon>Rhodosorus</taxon>
    </lineage>
</organism>
<sequence length="463" mass="51847">MDALFVSSWTGHRVGARRGRTCARVRMSIDFRRVAERVDEYRVNIENRKVGADVERVLELYEGYRASVTELTAIRTKKNENSAQMKKIKTMTQEDKDACIKEGKALKEQSQVLEDKTRELEAELNAEGSKLPNLTHPDVPVGEEANATVLRVVGEQRDFDFPIRSHLDLGLDLDMFDFENAAIVTGQKFYYLRNAGALLELALINWAMSIAASRGFTPMTTPDLAREGMVQGCGFQPRGPESQVYRVDETDLCLVGTAEIPLAGYYAGKILDKEALPIKMAAFSHCFRQEVGGAGSAVRGLYRVHQFSKVELFVIATEDQSDEIHQELRAMEEEMFESLGLHFKTLDMPTEDLGNPAYRKFDIEAWMPARGESGSYGEISSASNCTDYQARRLNIRYREGKGDNKFAHTLNGTACAVPRMIVAILENNQQEDGSVVVPEVLRPYLGGMDVIRPSPKKKEVLKS</sequence>
<dbReference type="InterPro" id="IPR015866">
    <property type="entry name" value="Ser-tRNA-synth_1_N"/>
</dbReference>
<feature type="binding site" evidence="9">
    <location>
        <begin position="378"/>
        <end position="381"/>
    </location>
    <ligand>
        <name>ATP</name>
        <dbReference type="ChEBI" id="CHEBI:30616"/>
    </ligand>
</feature>
<feature type="binding site" evidence="8">
    <location>
        <position position="411"/>
    </location>
    <ligand>
        <name>L-serine</name>
        <dbReference type="ChEBI" id="CHEBI:33384"/>
    </ligand>
</feature>
<evidence type="ECO:0000259" key="10">
    <source>
        <dbReference type="PROSITE" id="PS50862"/>
    </source>
</evidence>
<dbReference type="InterPro" id="IPR002314">
    <property type="entry name" value="aa-tRNA-synt_IIb"/>
</dbReference>
<dbReference type="FunFam" id="3.30.930.10:FF:000055">
    <property type="entry name" value="Serine--tRNA ligase"/>
    <property type="match status" value="1"/>
</dbReference>
<evidence type="ECO:0000256" key="1">
    <source>
        <dbReference type="ARBA" id="ARBA00012840"/>
    </source>
</evidence>
<feature type="site" description="Important for serine binding" evidence="8">
    <location>
        <position position="413"/>
    </location>
</feature>
<evidence type="ECO:0000256" key="2">
    <source>
        <dbReference type="ARBA" id="ARBA00022598"/>
    </source>
</evidence>
<dbReference type="EMBL" id="JAMWBK010000013">
    <property type="protein sequence ID" value="KAJ8900733.1"/>
    <property type="molecule type" value="Genomic_DNA"/>
</dbReference>
<keyword evidence="5" id="KW-0648">Protein biosynthesis</keyword>
<dbReference type="EC" id="6.1.1.11" evidence="1"/>
<evidence type="ECO:0000256" key="6">
    <source>
        <dbReference type="ARBA" id="ARBA00023146"/>
    </source>
</evidence>
<feature type="domain" description="Aminoacyl-transfer RNA synthetases class-II family profile" evidence="10">
    <location>
        <begin position="214"/>
        <end position="438"/>
    </location>
</feature>
<dbReference type="InterPro" id="IPR006195">
    <property type="entry name" value="aa-tRNA-synth_II"/>
</dbReference>
<keyword evidence="4 9" id="KW-0067">ATP-binding</keyword>
<dbReference type="CDD" id="cd00770">
    <property type="entry name" value="SerRS_core"/>
    <property type="match status" value="1"/>
</dbReference>
<evidence type="ECO:0000256" key="3">
    <source>
        <dbReference type="ARBA" id="ARBA00022741"/>
    </source>
</evidence>
<dbReference type="PANTHER" id="PTHR11778">
    <property type="entry name" value="SERYL-TRNA SYNTHETASE"/>
    <property type="match status" value="1"/>
</dbReference>
<dbReference type="InterPro" id="IPR042103">
    <property type="entry name" value="SerRS_1_N_sf"/>
</dbReference>
<dbReference type="Pfam" id="PF02403">
    <property type="entry name" value="Seryl_tRNA_N"/>
    <property type="match status" value="1"/>
</dbReference>
<dbReference type="InterPro" id="IPR045864">
    <property type="entry name" value="aa-tRNA-synth_II/BPL/LPL"/>
</dbReference>
<dbReference type="Pfam" id="PF00587">
    <property type="entry name" value="tRNA-synt_2b"/>
    <property type="match status" value="1"/>
</dbReference>
<keyword evidence="3" id="KW-0547">Nucleotide-binding</keyword>
<dbReference type="Proteomes" id="UP001157974">
    <property type="component" value="Unassembled WGS sequence"/>
</dbReference>
<comment type="caution">
    <text evidence="11">The sequence shown here is derived from an EMBL/GenBank/DDBJ whole genome shotgun (WGS) entry which is preliminary data.</text>
</comment>
<keyword evidence="12" id="KW-1185">Reference proteome</keyword>
<feature type="binding site" evidence="9">
    <location>
        <begin position="304"/>
        <end position="307"/>
    </location>
    <ligand>
        <name>ATP</name>
        <dbReference type="ChEBI" id="CHEBI:30616"/>
    </ligand>
</feature>
<dbReference type="InterPro" id="IPR002317">
    <property type="entry name" value="Ser-tRNA-ligase_type_1"/>
</dbReference>
<evidence type="ECO:0000256" key="7">
    <source>
        <dbReference type="ARBA" id="ARBA00031113"/>
    </source>
</evidence>
<dbReference type="SUPFAM" id="SSF46589">
    <property type="entry name" value="tRNA-binding arm"/>
    <property type="match status" value="1"/>
</dbReference>
<evidence type="ECO:0000256" key="4">
    <source>
        <dbReference type="ARBA" id="ARBA00022840"/>
    </source>
</evidence>
<feature type="binding site" evidence="8">
    <location>
        <position position="311"/>
    </location>
    <ligand>
        <name>L-serine</name>
        <dbReference type="ChEBI" id="CHEBI:33384"/>
    </ligand>
</feature>
<dbReference type="InterPro" id="IPR033729">
    <property type="entry name" value="SerRS_core"/>
</dbReference>
<feature type="binding site" evidence="8">
    <location>
        <position position="288"/>
    </location>
    <ligand>
        <name>L-serine</name>
        <dbReference type="ChEBI" id="CHEBI:33384"/>
    </ligand>
</feature>
<dbReference type="SUPFAM" id="SSF55681">
    <property type="entry name" value="Class II aaRS and biotin synthetases"/>
    <property type="match status" value="1"/>
</dbReference>
<accession>A0AAV8UGT2</accession>
<feature type="binding site" evidence="8">
    <location>
        <position position="257"/>
    </location>
    <ligand>
        <name>L-serine</name>
        <dbReference type="ChEBI" id="CHEBI:33384"/>
    </ligand>
</feature>
<evidence type="ECO:0000256" key="9">
    <source>
        <dbReference type="PIRSR" id="PIRSR001529-2"/>
    </source>
</evidence>
<feature type="binding site" evidence="9">
    <location>
        <begin position="288"/>
        <end position="290"/>
    </location>
    <ligand>
        <name>ATP</name>
        <dbReference type="ChEBI" id="CHEBI:30616"/>
    </ligand>
</feature>
<dbReference type="Gene3D" id="1.10.287.40">
    <property type="entry name" value="Serine-tRNA synthetase, tRNA binding domain"/>
    <property type="match status" value="1"/>
</dbReference>
<dbReference type="PROSITE" id="PS50862">
    <property type="entry name" value="AA_TRNA_LIGASE_II"/>
    <property type="match status" value="1"/>
</dbReference>
<evidence type="ECO:0000256" key="8">
    <source>
        <dbReference type="PIRSR" id="PIRSR001529-1"/>
    </source>
</evidence>
<dbReference type="NCBIfam" id="TIGR00414">
    <property type="entry name" value="serS"/>
    <property type="match status" value="1"/>
</dbReference>
<protein>
    <recommendedName>
        <fullName evidence="1">serine--tRNA ligase</fullName>
        <ecNumber evidence="1">6.1.1.11</ecNumber>
    </recommendedName>
    <alternativeName>
        <fullName evidence="7">Seryl-tRNA synthetase</fullName>
    </alternativeName>
</protein>
<dbReference type="InterPro" id="IPR010978">
    <property type="entry name" value="tRNA-bd_arm"/>
</dbReference>
<evidence type="ECO:0000313" key="12">
    <source>
        <dbReference type="Proteomes" id="UP001157974"/>
    </source>
</evidence>
<proteinExistence type="predicted"/>
<name>A0AAV8UGT2_9RHOD</name>
<dbReference type="PRINTS" id="PR00981">
    <property type="entry name" value="TRNASYNTHSER"/>
</dbReference>
<dbReference type="PIRSF" id="PIRSF001529">
    <property type="entry name" value="Ser-tRNA-synth_IIa"/>
    <property type="match status" value="1"/>
</dbReference>
<dbReference type="Gene3D" id="3.30.930.10">
    <property type="entry name" value="Bira Bifunctional Protein, Domain 2"/>
    <property type="match status" value="1"/>
</dbReference>
<keyword evidence="2" id="KW-0436">Ligase</keyword>
<dbReference type="GO" id="GO:0004828">
    <property type="term" value="F:serine-tRNA ligase activity"/>
    <property type="evidence" value="ECO:0007669"/>
    <property type="project" value="UniProtKB-EC"/>
</dbReference>
<evidence type="ECO:0000256" key="5">
    <source>
        <dbReference type="ARBA" id="ARBA00022917"/>
    </source>
</evidence>
<gene>
    <name evidence="11" type="ORF">NDN08_000034</name>
</gene>
<keyword evidence="6" id="KW-0030">Aminoacyl-tRNA synthetase</keyword>
<dbReference type="GO" id="GO:0005737">
    <property type="term" value="C:cytoplasm"/>
    <property type="evidence" value="ECO:0007669"/>
    <property type="project" value="UniProtKB-ARBA"/>
</dbReference>
<evidence type="ECO:0000313" key="11">
    <source>
        <dbReference type="EMBL" id="KAJ8900733.1"/>
    </source>
</evidence>
<dbReference type="GO" id="GO:0005524">
    <property type="term" value="F:ATP binding"/>
    <property type="evidence" value="ECO:0007669"/>
    <property type="project" value="UniProtKB-KW"/>
</dbReference>